<evidence type="ECO:0000256" key="8">
    <source>
        <dbReference type="ARBA" id="ARBA00023010"/>
    </source>
</evidence>
<dbReference type="PANTHER" id="PTHR10485:SF0">
    <property type="entry name" value="AT05822P-RELATED"/>
    <property type="match status" value="1"/>
</dbReference>
<evidence type="ECO:0000256" key="1">
    <source>
        <dbReference type="ARBA" id="ARBA00004448"/>
    </source>
</evidence>
<keyword evidence="10" id="KW-0472">Membrane</keyword>
<dbReference type="PANTHER" id="PTHR10485">
    <property type="entry name" value="MITOCHONDRIAL IMPORT INNER MEMBRANE TRANSLOCASE SUBUNIT TIM-17"/>
    <property type="match status" value="1"/>
</dbReference>
<keyword evidence="6" id="KW-0653">Protein transport</keyword>
<gene>
    <name evidence="12" type="ORF">ERUC_LOCUS39707</name>
</gene>
<evidence type="ECO:0000256" key="3">
    <source>
        <dbReference type="ARBA" id="ARBA00022448"/>
    </source>
</evidence>
<comment type="similarity">
    <text evidence="2">Belongs to the Tim17/Tim22/Tim23 family.</text>
</comment>
<comment type="caution">
    <text evidence="12">The sequence shown here is derived from an EMBL/GenBank/DDBJ whole genome shotgun (WGS) entry which is preliminary data.</text>
</comment>
<evidence type="ECO:0000256" key="7">
    <source>
        <dbReference type="ARBA" id="ARBA00022989"/>
    </source>
</evidence>
<comment type="subcellular location">
    <subcellularLocation>
        <location evidence="1">Mitochondrion inner membrane</location>
        <topology evidence="1">Multi-pass membrane protein</topology>
    </subcellularLocation>
</comment>
<dbReference type="GO" id="GO:0015031">
    <property type="term" value="P:protein transport"/>
    <property type="evidence" value="ECO:0007669"/>
    <property type="project" value="UniProtKB-KW"/>
</dbReference>
<keyword evidence="7" id="KW-1133">Transmembrane helix</keyword>
<evidence type="ECO:0000256" key="4">
    <source>
        <dbReference type="ARBA" id="ARBA00022692"/>
    </source>
</evidence>
<accession>A0ABC8LUX2</accession>
<keyword evidence="8" id="KW-0811">Translocation</keyword>
<keyword evidence="9" id="KW-0496">Mitochondrion</keyword>
<proteinExistence type="inferred from homology"/>
<sequence>MATPESLREPCPDRILDDIGGAFGLGAVGGSAFHFLKGSYNSPKGSRCMGGIQAVKMNVPRLAGSFGVWMALFSTFDCSMVFLRQKEDPLNSIIAAAATRGVLSMRQGPSMAARSALFGAVAMALFEGAMITSNKILDQSKNLKMEEGRKMVNKEPQKTSSKNEAKVLESFDAPTVPSFDYK</sequence>
<dbReference type="EMBL" id="CAKOAT010741820">
    <property type="protein sequence ID" value="CAH8387224.1"/>
    <property type="molecule type" value="Genomic_DNA"/>
</dbReference>
<evidence type="ECO:0000256" key="9">
    <source>
        <dbReference type="ARBA" id="ARBA00023128"/>
    </source>
</evidence>
<name>A0ABC8LUX2_ERUVS</name>
<organism evidence="12 13">
    <name type="scientific">Eruca vesicaria subsp. sativa</name>
    <name type="common">Garden rocket</name>
    <name type="synonym">Eruca sativa</name>
    <dbReference type="NCBI Taxonomy" id="29727"/>
    <lineage>
        <taxon>Eukaryota</taxon>
        <taxon>Viridiplantae</taxon>
        <taxon>Streptophyta</taxon>
        <taxon>Embryophyta</taxon>
        <taxon>Tracheophyta</taxon>
        <taxon>Spermatophyta</taxon>
        <taxon>Magnoliopsida</taxon>
        <taxon>eudicotyledons</taxon>
        <taxon>Gunneridae</taxon>
        <taxon>Pentapetalae</taxon>
        <taxon>rosids</taxon>
        <taxon>malvids</taxon>
        <taxon>Brassicales</taxon>
        <taxon>Brassicaceae</taxon>
        <taxon>Brassiceae</taxon>
        <taxon>Eruca</taxon>
    </lineage>
</organism>
<reference evidence="12 13" key="1">
    <citation type="submission" date="2022-03" db="EMBL/GenBank/DDBJ databases">
        <authorList>
            <person name="Macdonald S."/>
            <person name="Ahmed S."/>
            <person name="Newling K."/>
        </authorList>
    </citation>
    <scope>NUCLEOTIDE SEQUENCE [LARGE SCALE GENOMIC DNA]</scope>
</reference>
<keyword evidence="5" id="KW-0999">Mitochondrion inner membrane</keyword>
<evidence type="ECO:0000256" key="6">
    <source>
        <dbReference type="ARBA" id="ARBA00022927"/>
    </source>
</evidence>
<keyword evidence="3" id="KW-0813">Transport</keyword>
<dbReference type="AlphaFoldDB" id="A0ABC8LUX2"/>
<evidence type="ECO:0000256" key="2">
    <source>
        <dbReference type="ARBA" id="ARBA00008444"/>
    </source>
</evidence>
<dbReference type="Pfam" id="PF02466">
    <property type="entry name" value="Tim17"/>
    <property type="match status" value="1"/>
</dbReference>
<evidence type="ECO:0000256" key="5">
    <source>
        <dbReference type="ARBA" id="ARBA00022792"/>
    </source>
</evidence>
<evidence type="ECO:0000256" key="10">
    <source>
        <dbReference type="ARBA" id="ARBA00023136"/>
    </source>
</evidence>
<evidence type="ECO:0000256" key="11">
    <source>
        <dbReference type="SAM" id="MobiDB-lite"/>
    </source>
</evidence>
<keyword evidence="4" id="KW-0812">Transmembrane</keyword>
<evidence type="ECO:0000313" key="13">
    <source>
        <dbReference type="Proteomes" id="UP001642260"/>
    </source>
</evidence>
<protein>
    <submittedName>
        <fullName evidence="12">Uncharacterized protein</fullName>
    </submittedName>
</protein>
<evidence type="ECO:0000313" key="12">
    <source>
        <dbReference type="EMBL" id="CAH8387224.1"/>
    </source>
</evidence>
<dbReference type="GO" id="GO:0005743">
    <property type="term" value="C:mitochondrial inner membrane"/>
    <property type="evidence" value="ECO:0007669"/>
    <property type="project" value="UniProtKB-SubCell"/>
</dbReference>
<dbReference type="Proteomes" id="UP001642260">
    <property type="component" value="Unassembled WGS sequence"/>
</dbReference>
<keyword evidence="13" id="KW-1185">Reference proteome</keyword>
<feature type="region of interest" description="Disordered" evidence="11">
    <location>
        <begin position="148"/>
        <end position="167"/>
    </location>
</feature>